<evidence type="ECO:0000313" key="1">
    <source>
        <dbReference type="EMBL" id="KAJ8675933.1"/>
    </source>
</evidence>
<name>A0ACC2NYJ7_9HYME</name>
<keyword evidence="2" id="KW-1185">Reference proteome</keyword>
<protein>
    <submittedName>
        <fullName evidence="1">Uncharacterized protein</fullName>
    </submittedName>
</protein>
<sequence>MLEAERSDFLYLCSENLDFITSLFKKKERHKLPKCTKTAEEALKEGNKLFVQEEHDHQAHASILMCYCKSVAFALPDSEQLLSAYMNRSAFLMHIYKFKESLNDIDRALKLCKCNELQRGKLLCRRLECLKKSNSSDYEEVLEEIEVWIESIRNTSAEVHCHNGYMIEYSFADVVVLMSKTNEVFDRKYLQDLSYRYMLIFWVFFVRKSPFFSRFKNVKKMMNNDDAIFVGSLLMKFMKTNPQVLGSLNTYDSFIVKKPSNPNMPWDERTVYSSPFNSLINHSCYPNVHRCFTKYGESKVYALQKIKKGTQICKSYCDMFCLMSKSERQEYLKLYGIDCDCPACINDWPCVPDKMKDEDFAAMEGNETVVPYTRSRQLINTVLRHNKQEYGQEILEEISEILAVAMEPLRVPSILTCYLIIALHRVIKTIHDQEKEELLKSCKRQFS</sequence>
<evidence type="ECO:0000313" key="2">
    <source>
        <dbReference type="Proteomes" id="UP001239111"/>
    </source>
</evidence>
<dbReference type="Proteomes" id="UP001239111">
    <property type="component" value="Chromosome 2"/>
</dbReference>
<comment type="caution">
    <text evidence="1">The sequence shown here is derived from an EMBL/GenBank/DDBJ whole genome shotgun (WGS) entry which is preliminary data.</text>
</comment>
<gene>
    <name evidence="1" type="ORF">QAD02_011719</name>
</gene>
<dbReference type="EMBL" id="CM056742">
    <property type="protein sequence ID" value="KAJ8675933.1"/>
    <property type="molecule type" value="Genomic_DNA"/>
</dbReference>
<organism evidence="1 2">
    <name type="scientific">Eretmocerus hayati</name>
    <dbReference type="NCBI Taxonomy" id="131215"/>
    <lineage>
        <taxon>Eukaryota</taxon>
        <taxon>Metazoa</taxon>
        <taxon>Ecdysozoa</taxon>
        <taxon>Arthropoda</taxon>
        <taxon>Hexapoda</taxon>
        <taxon>Insecta</taxon>
        <taxon>Pterygota</taxon>
        <taxon>Neoptera</taxon>
        <taxon>Endopterygota</taxon>
        <taxon>Hymenoptera</taxon>
        <taxon>Apocrita</taxon>
        <taxon>Proctotrupomorpha</taxon>
        <taxon>Chalcidoidea</taxon>
        <taxon>Aphelinidae</taxon>
        <taxon>Aphelininae</taxon>
        <taxon>Eretmocerus</taxon>
    </lineage>
</organism>
<reference evidence="1" key="1">
    <citation type="submission" date="2023-04" db="EMBL/GenBank/DDBJ databases">
        <title>A chromosome-level genome assembly of the parasitoid wasp Eretmocerus hayati.</title>
        <authorList>
            <person name="Zhong Y."/>
            <person name="Liu S."/>
            <person name="Liu Y."/>
        </authorList>
    </citation>
    <scope>NUCLEOTIDE SEQUENCE</scope>
    <source>
        <strain evidence="1">ZJU_SS_LIU_2023</strain>
    </source>
</reference>
<proteinExistence type="predicted"/>
<accession>A0ACC2NYJ7</accession>